<dbReference type="InterPro" id="IPR050367">
    <property type="entry name" value="APC_superfamily"/>
</dbReference>
<feature type="transmembrane region" description="Helical" evidence="6">
    <location>
        <begin position="186"/>
        <end position="207"/>
    </location>
</feature>
<protein>
    <submittedName>
        <fullName evidence="8">Putrescine importer</fullName>
    </submittedName>
</protein>
<evidence type="ECO:0000259" key="7">
    <source>
        <dbReference type="Pfam" id="PF00324"/>
    </source>
</evidence>
<dbReference type="PIRSF" id="PIRSF006060">
    <property type="entry name" value="AA_transporter"/>
    <property type="match status" value="1"/>
</dbReference>
<dbReference type="Pfam" id="PF00324">
    <property type="entry name" value="AA_permease"/>
    <property type="match status" value="1"/>
</dbReference>
<organism evidence="8 9">
    <name type="scientific">Mycolicibacterium frederiksbergense</name>
    <dbReference type="NCBI Taxonomy" id="117567"/>
    <lineage>
        <taxon>Bacteria</taxon>
        <taxon>Bacillati</taxon>
        <taxon>Actinomycetota</taxon>
        <taxon>Actinomycetes</taxon>
        <taxon>Mycobacteriales</taxon>
        <taxon>Mycobacteriaceae</taxon>
        <taxon>Mycolicibacterium</taxon>
    </lineage>
</organism>
<comment type="caution">
    <text evidence="8">The sequence shown here is derived from an EMBL/GenBank/DDBJ whole genome shotgun (WGS) entry which is preliminary data.</text>
</comment>
<name>A0ABT6L5S6_9MYCO</name>
<comment type="similarity">
    <text evidence="2">Belongs to the amino acid-polyamine-organocation (APC) superfamily.</text>
</comment>
<keyword evidence="5 6" id="KW-0472">Membrane</keyword>
<dbReference type="PANTHER" id="PTHR42770:SF8">
    <property type="entry name" value="PUTRESCINE IMPORTER PUUP"/>
    <property type="match status" value="1"/>
</dbReference>
<evidence type="ECO:0000313" key="9">
    <source>
        <dbReference type="Proteomes" id="UP001160130"/>
    </source>
</evidence>
<comment type="subcellular location">
    <subcellularLocation>
        <location evidence="1">Membrane</location>
        <topology evidence="1">Multi-pass membrane protein</topology>
    </subcellularLocation>
</comment>
<feature type="transmembrane region" description="Helical" evidence="6">
    <location>
        <begin position="425"/>
        <end position="444"/>
    </location>
</feature>
<evidence type="ECO:0000256" key="5">
    <source>
        <dbReference type="ARBA" id="ARBA00023136"/>
    </source>
</evidence>
<feature type="transmembrane region" description="Helical" evidence="6">
    <location>
        <begin position="366"/>
        <end position="384"/>
    </location>
</feature>
<dbReference type="Gene3D" id="1.20.1740.10">
    <property type="entry name" value="Amino acid/polyamine transporter I"/>
    <property type="match status" value="1"/>
</dbReference>
<evidence type="ECO:0000256" key="6">
    <source>
        <dbReference type="SAM" id="Phobius"/>
    </source>
</evidence>
<dbReference type="InterPro" id="IPR004841">
    <property type="entry name" value="AA-permease/SLC12A_dom"/>
</dbReference>
<feature type="transmembrane region" description="Helical" evidence="6">
    <location>
        <begin position="227"/>
        <end position="246"/>
    </location>
</feature>
<keyword evidence="3 6" id="KW-0812">Transmembrane</keyword>
<evidence type="ECO:0000256" key="1">
    <source>
        <dbReference type="ARBA" id="ARBA00004141"/>
    </source>
</evidence>
<feature type="transmembrane region" description="Helical" evidence="6">
    <location>
        <begin position="266"/>
        <end position="289"/>
    </location>
</feature>
<keyword evidence="9" id="KW-1185">Reference proteome</keyword>
<feature type="transmembrane region" description="Helical" evidence="6">
    <location>
        <begin position="121"/>
        <end position="149"/>
    </location>
</feature>
<gene>
    <name evidence="8" type="ORF">M2272_004944</name>
</gene>
<feature type="transmembrane region" description="Helical" evidence="6">
    <location>
        <begin position="390"/>
        <end position="413"/>
    </location>
</feature>
<sequence length="496" mass="53685">MSTERLRHVEQPRAHLDLPSPCVLTGKVQMTDESRPASGVTLKRVLTLRYLIVFGLAYLAPTVVFNYYGIITSLTGGMMALAYVITTVVMCFTAYSYAAMVKAYPVAGSAYTYVRKAVNPWLGFLTGWVMLVDYLLLPMICYLLVGIYMNEFVPAVPTWAWVVAAALIGAWTNIAGVRATGRVNTVIIAAQILFSVVLIGLIASYVIRGNGSGSLFDASALFNPGSFDAGNVLLAASILAVSFLGFDAVSTMAEETVDPAKTVPRAIMIVPIAAGLGFALISYFTQIAWPQGYQEISNPDAGIFELLERVGGTTLSTIFLVTDNLASLICAMAGLAAASRILYGMGRDGALPKRFFGTLHARFRTPVNNIVLTSLIALSAVFYADNLGGAASLMSFGALTGFVLVNYAVINHYFIRGNRRHGWDLVRFLVVPGIGVLVSLVLWFNVDSSAKILGLVWLAIGIVYLAVSTKGFREAPAELRLEDEEEIEYEEESNRR</sequence>
<feature type="transmembrane region" description="Helical" evidence="6">
    <location>
        <begin position="155"/>
        <end position="174"/>
    </location>
</feature>
<evidence type="ECO:0000256" key="4">
    <source>
        <dbReference type="ARBA" id="ARBA00022989"/>
    </source>
</evidence>
<dbReference type="Proteomes" id="UP001160130">
    <property type="component" value="Unassembled WGS sequence"/>
</dbReference>
<feature type="transmembrane region" description="Helical" evidence="6">
    <location>
        <begin position="450"/>
        <end position="467"/>
    </location>
</feature>
<evidence type="ECO:0000256" key="3">
    <source>
        <dbReference type="ARBA" id="ARBA00022692"/>
    </source>
</evidence>
<feature type="transmembrane region" description="Helical" evidence="6">
    <location>
        <begin position="48"/>
        <end position="68"/>
    </location>
</feature>
<dbReference type="EMBL" id="JARXVE010000010">
    <property type="protein sequence ID" value="MDH6198285.1"/>
    <property type="molecule type" value="Genomic_DNA"/>
</dbReference>
<feature type="transmembrane region" description="Helical" evidence="6">
    <location>
        <begin position="80"/>
        <end position="100"/>
    </location>
</feature>
<evidence type="ECO:0000313" key="8">
    <source>
        <dbReference type="EMBL" id="MDH6198285.1"/>
    </source>
</evidence>
<evidence type="ECO:0000256" key="2">
    <source>
        <dbReference type="ARBA" id="ARBA00009523"/>
    </source>
</evidence>
<feature type="domain" description="Amino acid permease/ SLC12A" evidence="7">
    <location>
        <begin position="52"/>
        <end position="403"/>
    </location>
</feature>
<proteinExistence type="inferred from homology"/>
<reference evidence="8 9" key="1">
    <citation type="submission" date="2023-04" db="EMBL/GenBank/DDBJ databases">
        <title>Forest soil microbial communities from Buena Vista Peninsula, Colon Province, Panama.</title>
        <authorList>
            <person name="Bouskill N."/>
        </authorList>
    </citation>
    <scope>NUCLEOTIDE SEQUENCE [LARGE SCALE GENOMIC DNA]</scope>
    <source>
        <strain evidence="8 9">AC80</strain>
    </source>
</reference>
<feature type="transmembrane region" description="Helical" evidence="6">
    <location>
        <begin position="325"/>
        <end position="345"/>
    </location>
</feature>
<accession>A0ABT6L5S6</accession>
<keyword evidence="4 6" id="KW-1133">Transmembrane helix</keyword>
<dbReference type="PANTHER" id="PTHR42770">
    <property type="entry name" value="AMINO ACID TRANSPORTER-RELATED"/>
    <property type="match status" value="1"/>
</dbReference>